<evidence type="ECO:0000256" key="1">
    <source>
        <dbReference type="SAM" id="Coils"/>
    </source>
</evidence>
<keyword evidence="1" id="KW-0175">Coiled coil</keyword>
<dbReference type="RefSeq" id="WP_262977230.1">
    <property type="nucleotide sequence ID" value="NZ_CAMAPB010000059.1"/>
</dbReference>
<proteinExistence type="predicted"/>
<comment type="caution">
    <text evidence="2">The sequence shown here is derived from an EMBL/GenBank/DDBJ whole genome shotgun (WGS) entry which is preliminary data.</text>
</comment>
<name>A0A9W4R317_PSEHA</name>
<dbReference type="EMBL" id="CAMAPB010000059">
    <property type="protein sequence ID" value="CAH9064535.1"/>
    <property type="molecule type" value="Genomic_DNA"/>
</dbReference>
<dbReference type="AlphaFoldDB" id="A0A9W4R317"/>
<sequence>MSFFSSLFKAVATAASAVINVAVETTKVIVEAATEAWQEVTQTGKEESAKKIAIKAEDELVDINDELVQLKGRYQERGYLSEAQKRRAEYLSERRNELKTELADYDELNATKDLAENNEQFEHISIDDEHAHIIQGNVGVSTFGKQCPTCNRDMVIQWPRHVTTAGVNDFFWGCSGWYHKLPNGKSICQTIIPLSKNDLDIFAKIDTPESQITNSQLSELTLLPAPQKIIIERMEDLRSDRMAATQGVDDYRCPVHGQKLILRRKQNATGLLDQYFLGCPNWKPNDQGCNYLVKLKSPMQLTTLLKQETGTGIL</sequence>
<evidence type="ECO:0000313" key="3">
    <source>
        <dbReference type="Proteomes" id="UP001152447"/>
    </source>
</evidence>
<gene>
    <name evidence="2" type="ORF">PSEHALCIP103_03170</name>
</gene>
<feature type="coiled-coil region" evidence="1">
    <location>
        <begin position="53"/>
        <end position="118"/>
    </location>
</feature>
<organism evidence="2 3">
    <name type="scientific">Pseudoalteromonas haloplanktis</name>
    <name type="common">Alteromonas haloplanktis</name>
    <dbReference type="NCBI Taxonomy" id="228"/>
    <lineage>
        <taxon>Bacteria</taxon>
        <taxon>Pseudomonadati</taxon>
        <taxon>Pseudomonadota</taxon>
        <taxon>Gammaproteobacteria</taxon>
        <taxon>Alteromonadales</taxon>
        <taxon>Pseudoalteromonadaceae</taxon>
        <taxon>Pseudoalteromonas</taxon>
    </lineage>
</organism>
<accession>A0A9W4R317</accession>
<dbReference type="Proteomes" id="UP001152447">
    <property type="component" value="Unassembled WGS sequence"/>
</dbReference>
<protein>
    <submittedName>
        <fullName evidence="2">Uncharacterized protein</fullName>
    </submittedName>
</protein>
<reference evidence="2" key="1">
    <citation type="submission" date="2022-07" db="EMBL/GenBank/DDBJ databases">
        <authorList>
            <person name="Criscuolo A."/>
        </authorList>
    </citation>
    <scope>NUCLEOTIDE SEQUENCE</scope>
    <source>
        <strain evidence="2">CIP103197</strain>
    </source>
</reference>
<keyword evidence="3" id="KW-1185">Reference proteome</keyword>
<evidence type="ECO:0000313" key="2">
    <source>
        <dbReference type="EMBL" id="CAH9064535.1"/>
    </source>
</evidence>